<protein>
    <recommendedName>
        <fullName evidence="2">Conserved virulence factor B-like winged helix domain-containing protein</fullName>
    </recommendedName>
</protein>
<dbReference type="Pfam" id="PF17783">
    <property type="entry name" value="WHD_CvfB"/>
    <property type="match status" value="1"/>
</dbReference>
<organism evidence="3">
    <name type="scientific">Timspurckia oligopyrenoides</name>
    <dbReference type="NCBI Taxonomy" id="708627"/>
    <lineage>
        <taxon>Eukaryota</taxon>
        <taxon>Rhodophyta</taxon>
        <taxon>Bangiophyceae</taxon>
        <taxon>Porphyridiales</taxon>
        <taxon>Porphyridiaceae</taxon>
        <taxon>Timspurckia</taxon>
    </lineage>
</organism>
<gene>
    <name evidence="3" type="ORF">TOLI1172_LOCUS7492</name>
</gene>
<accession>A0A7S1ETK5</accession>
<dbReference type="AlphaFoldDB" id="A0A7S1ETK5"/>
<dbReference type="Gene3D" id="1.10.10.10">
    <property type="entry name" value="Winged helix-like DNA-binding domain superfamily/Winged helix DNA-binding domain"/>
    <property type="match status" value="1"/>
</dbReference>
<name>A0A7S1ETK5_9RHOD</name>
<dbReference type="EMBL" id="HBFP01010431">
    <property type="protein sequence ID" value="CAD8823096.1"/>
    <property type="molecule type" value="Transcribed_RNA"/>
</dbReference>
<sequence length="317" mass="35801">MYLFIGSGLSGFGNRLERCSFRNSCGRNSLDSVSGKVLTNTVFAKCVIEMMSVNEDEPVNSIRTKQEQMRKNQELFNAFLKPSDSGKWDSDSDSEIRGRQHGMDDRQRRSYKRNDDHGRDRGRRSNSEKMYPVRRTVAMDVEERLQLAKQMKLEKNKAVRVYIERLTPLGARVAVSLPEKELEALEDKEFKDGVCWLEGALLASEMRTFERDLRAGDELTAYLVNVRDDGKIDLTLRQIGTAGRDISMNHIRNLLNESHGVLNITDGASSEEIVAVFGMSKKKFKQALGGLLKNCEVIVEDGAIRATSLLQKVEESA</sequence>
<dbReference type="InterPro" id="IPR040764">
    <property type="entry name" value="CvfB_WH"/>
</dbReference>
<proteinExistence type="predicted"/>
<feature type="domain" description="Conserved virulence factor B-like winged helix" evidence="2">
    <location>
        <begin position="251"/>
        <end position="305"/>
    </location>
</feature>
<dbReference type="PANTHER" id="PTHR37296:SF1">
    <property type="entry name" value="CONSERVED VIRULENCE FACTOR B"/>
    <property type="match status" value="1"/>
</dbReference>
<evidence type="ECO:0000313" key="3">
    <source>
        <dbReference type="EMBL" id="CAD8823096.1"/>
    </source>
</evidence>
<reference evidence="3" key="1">
    <citation type="submission" date="2021-01" db="EMBL/GenBank/DDBJ databases">
        <authorList>
            <person name="Corre E."/>
            <person name="Pelletier E."/>
            <person name="Niang G."/>
            <person name="Scheremetjew M."/>
            <person name="Finn R."/>
            <person name="Kale V."/>
            <person name="Holt S."/>
            <person name="Cochrane G."/>
            <person name="Meng A."/>
            <person name="Brown T."/>
            <person name="Cohen L."/>
        </authorList>
    </citation>
    <scope>NUCLEOTIDE SEQUENCE</scope>
    <source>
        <strain evidence="3">CCMP3278</strain>
    </source>
</reference>
<dbReference type="PANTHER" id="PTHR37296">
    <property type="entry name" value="CONSERVED VIRULENCE FACTOR B"/>
    <property type="match status" value="1"/>
</dbReference>
<feature type="region of interest" description="Disordered" evidence="1">
    <location>
        <begin position="81"/>
        <end position="131"/>
    </location>
</feature>
<dbReference type="InterPro" id="IPR014464">
    <property type="entry name" value="CvfB_fam"/>
</dbReference>
<dbReference type="InterPro" id="IPR036388">
    <property type="entry name" value="WH-like_DNA-bd_sf"/>
</dbReference>
<evidence type="ECO:0000256" key="1">
    <source>
        <dbReference type="SAM" id="MobiDB-lite"/>
    </source>
</evidence>
<feature type="compositionally biased region" description="Basic and acidic residues" evidence="1">
    <location>
        <begin position="84"/>
        <end position="127"/>
    </location>
</feature>
<evidence type="ECO:0000259" key="2">
    <source>
        <dbReference type="Pfam" id="PF17783"/>
    </source>
</evidence>